<evidence type="ECO:0000313" key="4">
    <source>
        <dbReference type="Proteomes" id="UP001319080"/>
    </source>
</evidence>
<evidence type="ECO:0000259" key="2">
    <source>
        <dbReference type="Pfam" id="PF08327"/>
    </source>
</evidence>
<gene>
    <name evidence="3" type="ORF">KK062_03025</name>
</gene>
<dbReference type="CDD" id="cd08897">
    <property type="entry name" value="SRPBCC_CalC_Aha1-like_4"/>
    <property type="match status" value="1"/>
</dbReference>
<protein>
    <submittedName>
        <fullName evidence="3">SRPBCC family protein</fullName>
    </submittedName>
</protein>
<comment type="similarity">
    <text evidence="1">Belongs to the AHA1 family.</text>
</comment>
<sequence length="142" mass="15890">MTTESKATAITVEAIVKAPVDKVWACWNEPTHITKWAFASDDWHVPYADNDLRKDGTFKTTMAAKDGSMSFDFGGVYTTVEPNKLIAYTIGDGRTVKVEFTPEGQNTRVVETFEAETQNPIDMQRAGWQAILDNFAKYTEAQ</sequence>
<dbReference type="InterPro" id="IPR013538">
    <property type="entry name" value="ASHA1/2-like_C"/>
</dbReference>
<reference evidence="3 4" key="1">
    <citation type="submission" date="2021-05" db="EMBL/GenBank/DDBJ databases">
        <title>A Polyphasic approach of four new species of the genus Ohtaekwangia: Ohtaekwangia histidinii sp. nov., Ohtaekwangia cretensis sp. nov., Ohtaekwangia indiensis sp. nov., Ohtaekwangia reichenbachii sp. nov. from diverse environment.</title>
        <authorList>
            <person name="Octaviana S."/>
        </authorList>
    </citation>
    <scope>NUCLEOTIDE SEQUENCE [LARGE SCALE GENOMIC DNA]</scope>
    <source>
        <strain evidence="3 4">PWU5</strain>
    </source>
</reference>
<proteinExistence type="inferred from homology"/>
<accession>A0AAP2DTM4</accession>
<keyword evidence="4" id="KW-1185">Reference proteome</keyword>
<comment type="caution">
    <text evidence="3">The sequence shown here is derived from an EMBL/GenBank/DDBJ whole genome shotgun (WGS) entry which is preliminary data.</text>
</comment>
<dbReference type="InterPro" id="IPR023393">
    <property type="entry name" value="START-like_dom_sf"/>
</dbReference>
<dbReference type="Gene3D" id="3.30.530.20">
    <property type="match status" value="1"/>
</dbReference>
<dbReference type="SUPFAM" id="SSF55961">
    <property type="entry name" value="Bet v1-like"/>
    <property type="match status" value="1"/>
</dbReference>
<dbReference type="EMBL" id="JAHESE010000001">
    <property type="protein sequence ID" value="MBT1707176.1"/>
    <property type="molecule type" value="Genomic_DNA"/>
</dbReference>
<name>A0AAP2DTM4_9BACT</name>
<feature type="domain" description="Activator of Hsp90 ATPase homologue 1/2-like C-terminal" evidence="2">
    <location>
        <begin position="17"/>
        <end position="139"/>
    </location>
</feature>
<organism evidence="3 4">
    <name type="scientific">Dawidia cretensis</name>
    <dbReference type="NCBI Taxonomy" id="2782350"/>
    <lineage>
        <taxon>Bacteria</taxon>
        <taxon>Pseudomonadati</taxon>
        <taxon>Bacteroidota</taxon>
        <taxon>Cytophagia</taxon>
        <taxon>Cytophagales</taxon>
        <taxon>Chryseotaleaceae</taxon>
        <taxon>Dawidia</taxon>
    </lineage>
</organism>
<evidence type="ECO:0000313" key="3">
    <source>
        <dbReference type="EMBL" id="MBT1707176.1"/>
    </source>
</evidence>
<dbReference type="AlphaFoldDB" id="A0AAP2DTM4"/>
<evidence type="ECO:0000256" key="1">
    <source>
        <dbReference type="ARBA" id="ARBA00006817"/>
    </source>
</evidence>
<dbReference type="Proteomes" id="UP001319080">
    <property type="component" value="Unassembled WGS sequence"/>
</dbReference>
<dbReference type="RefSeq" id="WP_254082751.1">
    <property type="nucleotide sequence ID" value="NZ_JAHESE010000001.1"/>
</dbReference>
<dbReference type="Pfam" id="PF08327">
    <property type="entry name" value="AHSA1"/>
    <property type="match status" value="1"/>
</dbReference>